<dbReference type="Proteomes" id="UP000694044">
    <property type="component" value="Unassembled WGS sequence"/>
</dbReference>
<evidence type="ECO:0000256" key="5">
    <source>
        <dbReference type="RuleBase" id="RU367124"/>
    </source>
</evidence>
<comment type="function">
    <text evidence="5">Effector that suppresses plant defense responses during pathogen infection.</text>
</comment>
<evidence type="ECO:0000256" key="3">
    <source>
        <dbReference type="ARBA" id="ARBA00022525"/>
    </source>
</evidence>
<dbReference type="Pfam" id="PF16810">
    <property type="entry name" value="RXLR"/>
    <property type="match status" value="1"/>
</dbReference>
<dbReference type="OrthoDB" id="128955at2759"/>
<feature type="chain" id="PRO_5035959284" description="RxLR effector protein" evidence="5">
    <location>
        <begin position="21"/>
        <end position="132"/>
    </location>
</feature>
<dbReference type="InterPro" id="IPR031825">
    <property type="entry name" value="RXLR"/>
</dbReference>
<keyword evidence="4 5" id="KW-0732">Signal</keyword>
<comment type="domain">
    <text evidence="5">The RxLR-dEER motif acts to carry the protein into the host cell cytoplasm through binding to cell surface phosphatidylinositol-3-phosphate.</text>
</comment>
<comment type="similarity">
    <text evidence="2 5">Belongs to the RxLR effector family.</text>
</comment>
<dbReference type="GO" id="GO:0005576">
    <property type="term" value="C:extracellular region"/>
    <property type="evidence" value="ECO:0007669"/>
    <property type="project" value="UniProtKB-SubCell"/>
</dbReference>
<evidence type="ECO:0000313" key="6">
    <source>
        <dbReference type="EMBL" id="KAG7380974.1"/>
    </source>
</evidence>
<keyword evidence="7" id="KW-1185">Reference proteome</keyword>
<comment type="subcellular location">
    <subcellularLocation>
        <location evidence="1 5">Secreted</location>
    </subcellularLocation>
</comment>
<reference evidence="6" key="1">
    <citation type="submission" date="2021-02" db="EMBL/GenBank/DDBJ databases">
        <authorList>
            <person name="Palmer J.M."/>
        </authorList>
    </citation>
    <scope>NUCLEOTIDE SEQUENCE</scope>
    <source>
        <strain evidence="6">SCRP734</strain>
    </source>
</reference>
<dbReference type="AlphaFoldDB" id="A0A8T1VNL9"/>
<comment type="caution">
    <text evidence="6">The sequence shown here is derived from an EMBL/GenBank/DDBJ whole genome shotgun (WGS) entry which is preliminary data.</text>
</comment>
<name>A0A8T1VNL9_9STRA</name>
<accession>A0A8T1VNL9</accession>
<keyword evidence="3 5" id="KW-0964">Secreted</keyword>
<organism evidence="6 7">
    <name type="scientific">Phytophthora pseudosyringae</name>
    <dbReference type="NCBI Taxonomy" id="221518"/>
    <lineage>
        <taxon>Eukaryota</taxon>
        <taxon>Sar</taxon>
        <taxon>Stramenopiles</taxon>
        <taxon>Oomycota</taxon>
        <taxon>Peronosporomycetes</taxon>
        <taxon>Peronosporales</taxon>
        <taxon>Peronosporaceae</taxon>
        <taxon>Phytophthora</taxon>
    </lineage>
</organism>
<evidence type="ECO:0000256" key="4">
    <source>
        <dbReference type="ARBA" id="ARBA00022729"/>
    </source>
</evidence>
<evidence type="ECO:0000313" key="7">
    <source>
        <dbReference type="Proteomes" id="UP000694044"/>
    </source>
</evidence>
<sequence>MRLAFLLAVAAVTLLSSGEAVSAVANTEESQVSMLTSPDQLLSAAAGRNDGKRSLRVHKVDNEERGYNVEKFNRLMNSQSYRDHRFGNWVNKGYTDRHVHNLLKVDSNPSHRRIFQYYQNYLQNFAPRLVSK</sequence>
<evidence type="ECO:0000256" key="2">
    <source>
        <dbReference type="ARBA" id="ARBA00010400"/>
    </source>
</evidence>
<evidence type="ECO:0000256" key="1">
    <source>
        <dbReference type="ARBA" id="ARBA00004613"/>
    </source>
</evidence>
<feature type="signal peptide" evidence="5">
    <location>
        <begin position="1"/>
        <end position="20"/>
    </location>
</feature>
<protein>
    <recommendedName>
        <fullName evidence="5">RxLR effector protein</fullName>
    </recommendedName>
</protein>
<gene>
    <name evidence="6" type="ORF">PHYPSEUDO_006571</name>
</gene>
<proteinExistence type="inferred from homology"/>
<dbReference type="EMBL" id="JAGDFM010000267">
    <property type="protein sequence ID" value="KAG7380974.1"/>
    <property type="molecule type" value="Genomic_DNA"/>
</dbReference>